<evidence type="ECO:0000256" key="1">
    <source>
        <dbReference type="SAM" id="MobiDB-lite"/>
    </source>
</evidence>
<evidence type="ECO:0000256" key="2">
    <source>
        <dbReference type="SAM" id="Phobius"/>
    </source>
</evidence>
<organism evidence="3 4">
    <name type="scientific">Oikopleura dioica</name>
    <name type="common">Tunicate</name>
    <dbReference type="NCBI Taxonomy" id="34765"/>
    <lineage>
        <taxon>Eukaryota</taxon>
        <taxon>Metazoa</taxon>
        <taxon>Chordata</taxon>
        <taxon>Tunicata</taxon>
        <taxon>Appendicularia</taxon>
        <taxon>Copelata</taxon>
        <taxon>Oikopleuridae</taxon>
        <taxon>Oikopleura</taxon>
    </lineage>
</organism>
<dbReference type="InterPro" id="IPR007754">
    <property type="entry name" value="GlcNAc_II"/>
</dbReference>
<dbReference type="EMBL" id="OU015568">
    <property type="protein sequence ID" value="CAG5090261.1"/>
    <property type="molecule type" value="Genomic_DNA"/>
</dbReference>
<dbReference type="Gene3D" id="3.90.550.10">
    <property type="entry name" value="Spore Coat Polysaccharide Biosynthesis Protein SpsA, Chain A"/>
    <property type="match status" value="1"/>
</dbReference>
<accession>A0ABN7S5A3</accession>
<evidence type="ECO:0000313" key="4">
    <source>
        <dbReference type="Proteomes" id="UP001158576"/>
    </source>
</evidence>
<keyword evidence="2" id="KW-0812">Transmembrane</keyword>
<keyword evidence="2" id="KW-0472">Membrane</keyword>
<dbReference type="Pfam" id="PF05060">
    <property type="entry name" value="MGAT2"/>
    <property type="match status" value="1"/>
</dbReference>
<feature type="transmembrane region" description="Helical" evidence="2">
    <location>
        <begin position="38"/>
        <end position="59"/>
    </location>
</feature>
<dbReference type="InterPro" id="IPR038377">
    <property type="entry name" value="Na/Glc_symporter_sf"/>
</dbReference>
<dbReference type="InterPro" id="IPR029044">
    <property type="entry name" value="Nucleotide-diphossugar_trans"/>
</dbReference>
<reference evidence="3 4" key="1">
    <citation type="submission" date="2021-04" db="EMBL/GenBank/DDBJ databases">
        <authorList>
            <person name="Bliznina A."/>
        </authorList>
    </citation>
    <scope>NUCLEOTIDE SEQUENCE [LARGE SCALE GENOMIC DNA]</scope>
</reference>
<sequence>MISAALSTASSIIAVISSTIHVDLLERKSRKIALDFEIGGRGISVITGLVCYLIALGIAHSGDSVIKLAMTNFGVCGGPILGLYTVAFFSKHRKNVMRCHLMSAVYLVVGAVAILGAVHLFHANDELGLTKRSSSSYDDTLVRLGHRSEETSDFDDRIEKEHDLSFRINEMLDQVIELEALKTHHFDAMLKLISNAQEQHKIDPHRAEAIKSKVRTSKLLWSKTSTTTTTTTTTKSTKAPTINSPVDKAGFPPIGAAVAQVPAVPAVPAVAQRGPPQKTTPSPEQLKMREEAEKLVPKPSMNPFRPVTSSIEDDAKFMKLFNDKRRFMYAEREKIEEKNFQGMKNKARVAADQRYKVLLENRKVDESYKPAKPPAAGAKFDPQKREWTITDRPTPTPGPPTTTTQNPLTDDDLTKVREQIQLINDQAAHGPYSKDAGEYYDNIFLIQVHSRTDFTKFFLETVSKQPNLSKSKNLIVISHDIWREDMNFLTQNIADSGLDIPFVNIFFPKSVLFYKNEFPASSPEDCPVKIGYDGAQEAKCQNREWFDTFDNYREPHIVNIKHHWWWKLNFVNQYFKFGYLILVEEDHALSEDALHVLDLMKDIRVEKGADLIALGHYTNNLKLGTKLSKTPPEQVKVEEWFSGAYNMAMAVSKRWVDDVIAMAYDFCAYDDYNWDWTLLHLSREILTQQPGKQPWKVMVPILPRSQHLGITGCGVHFTKGGCNFENIKSMFEKDQAVLMNSGKMFPQSLTVASLAKKKSSSITRNGGWGDLRDILMCLEYPKNALDIDMSFLEKIKI</sequence>
<feature type="transmembrane region" description="Helical" evidence="2">
    <location>
        <begin position="101"/>
        <end position="121"/>
    </location>
</feature>
<name>A0ABN7S5A3_OIKDI</name>
<dbReference type="Proteomes" id="UP001158576">
    <property type="component" value="Chromosome PAR"/>
</dbReference>
<keyword evidence="4" id="KW-1185">Reference proteome</keyword>
<protein>
    <submittedName>
        <fullName evidence="3">Oidioi.mRNA.OKI2018_I69.PAR.g12530.t1.cds</fullName>
    </submittedName>
</protein>
<dbReference type="PANTHER" id="PTHR12871">
    <property type="entry name" value="BETA-1,2-N-ACETYLGLUCOSAMINYLTRANSFERASE II"/>
    <property type="match status" value="1"/>
</dbReference>
<proteinExistence type="predicted"/>
<dbReference type="Gene3D" id="1.20.1730.10">
    <property type="entry name" value="Sodium/glucose cotransporter"/>
    <property type="match status" value="1"/>
</dbReference>
<dbReference type="PANTHER" id="PTHR12871:SF6">
    <property type="entry name" value="ALPHA-1,6-MANNOSYL-GLYCOPROTEIN 2-BETA-N-ACETYLGLUCOSAMINYLTRANSFERASE"/>
    <property type="match status" value="1"/>
</dbReference>
<feature type="region of interest" description="Disordered" evidence="1">
    <location>
        <begin position="366"/>
        <end position="410"/>
    </location>
</feature>
<feature type="transmembrane region" description="Helical" evidence="2">
    <location>
        <begin position="65"/>
        <end position="89"/>
    </location>
</feature>
<evidence type="ECO:0000313" key="3">
    <source>
        <dbReference type="EMBL" id="CAG5090261.1"/>
    </source>
</evidence>
<gene>
    <name evidence="3" type="ORF">OKIOD_LOCUS4088</name>
</gene>
<keyword evidence="2" id="KW-1133">Transmembrane helix</keyword>